<keyword evidence="2" id="KW-1185">Reference proteome</keyword>
<protein>
    <submittedName>
        <fullName evidence="1">Uncharacterized protein</fullName>
    </submittedName>
</protein>
<reference evidence="1" key="1">
    <citation type="submission" date="2023-04" db="EMBL/GenBank/DDBJ databases">
        <title>Draft Genome sequencing of Naganishia species isolated from polar environments using Oxford Nanopore Technology.</title>
        <authorList>
            <person name="Leo P."/>
            <person name="Venkateswaran K."/>
        </authorList>
    </citation>
    <scope>NUCLEOTIDE SEQUENCE</scope>
    <source>
        <strain evidence="1">DBVPG 5303</strain>
    </source>
</reference>
<sequence length="273" mass="30880">MSDFETLKGVEWLFFDVFGTVVDSSISTIQILKVFIVNTGKSHMSESMLQVAKRVEPELAEKNPNSKDEIWQDRVQQWRNGFMKQAKANAEKNHREQGGMDEGHRQLLDNLLVEWKVSQAWDDKAREELVKEWHKLQGWPDSSEGLKRLHDRFILCTLTNGDTAVMINMCRGANLVVDSHIGGDSIQTYKPDPAMYKQGIRLSRLPAEKIAMVAAHGYDLDAAKSHGMKTIYIKRSTEDLSDPITRESAKGRFDAFIDVDEGGLLALAKKFGL</sequence>
<proteinExistence type="predicted"/>
<evidence type="ECO:0000313" key="1">
    <source>
        <dbReference type="EMBL" id="KAJ9124669.1"/>
    </source>
</evidence>
<comment type="caution">
    <text evidence="1">The sequence shown here is derived from an EMBL/GenBank/DDBJ whole genome shotgun (WGS) entry which is preliminary data.</text>
</comment>
<evidence type="ECO:0000313" key="2">
    <source>
        <dbReference type="Proteomes" id="UP001234202"/>
    </source>
</evidence>
<dbReference type="EMBL" id="JASBWV010000009">
    <property type="protein sequence ID" value="KAJ9124669.1"/>
    <property type="molecule type" value="Genomic_DNA"/>
</dbReference>
<accession>A0ACC2XMJ0</accession>
<name>A0ACC2XMJ0_9TREE</name>
<organism evidence="1 2">
    <name type="scientific">Naganishia onofrii</name>
    <dbReference type="NCBI Taxonomy" id="1851511"/>
    <lineage>
        <taxon>Eukaryota</taxon>
        <taxon>Fungi</taxon>
        <taxon>Dikarya</taxon>
        <taxon>Basidiomycota</taxon>
        <taxon>Agaricomycotina</taxon>
        <taxon>Tremellomycetes</taxon>
        <taxon>Filobasidiales</taxon>
        <taxon>Filobasidiaceae</taxon>
        <taxon>Naganishia</taxon>
    </lineage>
</organism>
<dbReference type="Proteomes" id="UP001234202">
    <property type="component" value="Unassembled WGS sequence"/>
</dbReference>
<gene>
    <name evidence="1" type="ORF">QFC24_003036</name>
</gene>